<reference evidence="3 4" key="1">
    <citation type="journal article" date="2019" name="Int. J. Syst. Evol. Microbiol.">
        <title>The Global Catalogue of Microorganisms (GCM) 10K type strain sequencing project: providing services to taxonomists for standard genome sequencing and annotation.</title>
        <authorList>
            <consortium name="The Broad Institute Genomics Platform"/>
            <consortium name="The Broad Institute Genome Sequencing Center for Infectious Disease"/>
            <person name="Wu L."/>
            <person name="Ma J."/>
        </authorList>
    </citation>
    <scope>NUCLEOTIDE SEQUENCE [LARGE SCALE GENOMIC DNA]</scope>
    <source>
        <strain evidence="3 4">LMG 29247</strain>
    </source>
</reference>
<sequence length="216" mass="21745">MLVDYLERGVLAGAIAGIAYGAYMAFVANPLIGYMETLAEGGEHGEHAHEAGEHAHEAGEHAHAAGEHAHAVSEATTAAVSIGSGVLWGILLGGVLALGFYFLEPALPGRGNVKAYVLAGAGFFTVSVAPWLVLPPTAPGAEQAYDPTLRIAIYVGLIALGAVVAAASIYGFTRGSARSRPLGVVTAVVPIVALVAGTAIAAPTIVESGAMPADLV</sequence>
<feature type="transmembrane region" description="Helical" evidence="2">
    <location>
        <begin position="9"/>
        <end position="28"/>
    </location>
</feature>
<feature type="transmembrane region" description="Helical" evidence="2">
    <location>
        <begin position="153"/>
        <end position="172"/>
    </location>
</feature>
<keyword evidence="2" id="KW-0812">Transmembrane</keyword>
<proteinExistence type="predicted"/>
<evidence type="ECO:0000256" key="1">
    <source>
        <dbReference type="SAM" id="MobiDB-lite"/>
    </source>
</evidence>
<evidence type="ECO:0000313" key="3">
    <source>
        <dbReference type="EMBL" id="MFC6766638.1"/>
    </source>
</evidence>
<comment type="caution">
    <text evidence="3">The sequence shown here is derived from an EMBL/GenBank/DDBJ whole genome shotgun (WGS) entry which is preliminary data.</text>
</comment>
<feature type="transmembrane region" description="Helical" evidence="2">
    <location>
        <begin position="115"/>
        <end position="133"/>
    </location>
</feature>
<dbReference type="AlphaFoldDB" id="A0ABD5STR0"/>
<accession>A0ABD5STR0</accession>
<feature type="transmembrane region" description="Helical" evidence="2">
    <location>
        <begin position="85"/>
        <end position="103"/>
    </location>
</feature>
<organism evidence="3 4">
    <name type="scientific">Natrinema soli</name>
    <dbReference type="NCBI Taxonomy" id="1930624"/>
    <lineage>
        <taxon>Archaea</taxon>
        <taxon>Methanobacteriati</taxon>
        <taxon>Methanobacteriota</taxon>
        <taxon>Stenosarchaea group</taxon>
        <taxon>Halobacteria</taxon>
        <taxon>Halobacteriales</taxon>
        <taxon>Natrialbaceae</taxon>
        <taxon>Natrinema</taxon>
    </lineage>
</organism>
<feature type="non-terminal residue" evidence="3">
    <location>
        <position position="216"/>
    </location>
</feature>
<keyword evidence="4" id="KW-1185">Reference proteome</keyword>
<dbReference type="Pfam" id="PF09490">
    <property type="entry name" value="CbtA"/>
    <property type="match status" value="1"/>
</dbReference>
<keyword evidence="2" id="KW-0472">Membrane</keyword>
<feature type="transmembrane region" description="Helical" evidence="2">
    <location>
        <begin position="184"/>
        <end position="206"/>
    </location>
</feature>
<dbReference type="EMBL" id="JBHSWV010000272">
    <property type="protein sequence ID" value="MFC6766638.1"/>
    <property type="molecule type" value="Genomic_DNA"/>
</dbReference>
<name>A0ABD5STR0_9EURY</name>
<protein>
    <submittedName>
        <fullName evidence="3">CbtA family protein</fullName>
    </submittedName>
</protein>
<dbReference type="RefSeq" id="WP_273739594.1">
    <property type="nucleotide sequence ID" value="NZ_JAQIVI010000272.1"/>
</dbReference>
<dbReference type="Proteomes" id="UP001596383">
    <property type="component" value="Unassembled WGS sequence"/>
</dbReference>
<feature type="region of interest" description="Disordered" evidence="1">
    <location>
        <begin position="43"/>
        <end position="63"/>
    </location>
</feature>
<gene>
    <name evidence="3" type="ORF">ACFQE6_17060</name>
</gene>
<dbReference type="InterPro" id="IPR012666">
    <property type="entry name" value="CbtA_put"/>
</dbReference>
<evidence type="ECO:0000313" key="4">
    <source>
        <dbReference type="Proteomes" id="UP001596383"/>
    </source>
</evidence>
<keyword evidence="2" id="KW-1133">Transmembrane helix</keyword>
<evidence type="ECO:0000256" key="2">
    <source>
        <dbReference type="SAM" id="Phobius"/>
    </source>
</evidence>